<keyword evidence="5 8" id="KW-0812">Transmembrane</keyword>
<comment type="caution">
    <text evidence="9">The sequence shown here is derived from an EMBL/GenBank/DDBJ whole genome shotgun (WGS) entry which is preliminary data.</text>
</comment>
<dbReference type="Proteomes" id="UP000054662">
    <property type="component" value="Unassembled WGS sequence"/>
</dbReference>
<feature type="transmembrane region" description="Helical" evidence="8">
    <location>
        <begin position="200"/>
        <end position="224"/>
    </location>
</feature>
<keyword evidence="3 8" id="KW-0813">Transport</keyword>
<evidence type="ECO:0000256" key="2">
    <source>
        <dbReference type="ARBA" id="ARBA00010892"/>
    </source>
</evidence>
<evidence type="ECO:0000256" key="6">
    <source>
        <dbReference type="ARBA" id="ARBA00022989"/>
    </source>
</evidence>
<evidence type="ECO:0000256" key="4">
    <source>
        <dbReference type="ARBA" id="ARBA00022596"/>
    </source>
</evidence>
<dbReference type="Pfam" id="PF03824">
    <property type="entry name" value="NicO"/>
    <property type="match status" value="1"/>
</dbReference>
<dbReference type="NCBIfam" id="TIGR00802">
    <property type="entry name" value="nico"/>
    <property type="match status" value="1"/>
</dbReference>
<evidence type="ECO:0000256" key="8">
    <source>
        <dbReference type="RuleBase" id="RU362101"/>
    </source>
</evidence>
<keyword evidence="10" id="KW-1185">Reference proteome</keyword>
<dbReference type="PANTHER" id="PTHR31611:SF0">
    <property type="entry name" value="HIGH-AFFINITY NICKEL TRANSPORT PROTEIN NIC1"/>
    <property type="match status" value="1"/>
</dbReference>
<dbReference type="STRING" id="45076.Lwor_0531"/>
<dbReference type="EMBL" id="LNZC01000004">
    <property type="protein sequence ID" value="KTD81493.1"/>
    <property type="molecule type" value="Genomic_DNA"/>
</dbReference>
<gene>
    <name evidence="9" type="ORF">Lwor_0531</name>
</gene>
<dbReference type="RefSeq" id="WP_058492368.1">
    <property type="nucleotide sequence ID" value="NZ_CBCRUR010000006.1"/>
</dbReference>
<feature type="transmembrane region" description="Helical" evidence="8">
    <location>
        <begin position="46"/>
        <end position="64"/>
    </location>
</feature>
<evidence type="ECO:0000313" key="9">
    <source>
        <dbReference type="EMBL" id="KTD81493.1"/>
    </source>
</evidence>
<feature type="transmembrane region" description="Helical" evidence="8">
    <location>
        <begin position="272"/>
        <end position="292"/>
    </location>
</feature>
<feature type="transmembrane region" description="Helical" evidence="8">
    <location>
        <begin position="21"/>
        <end position="40"/>
    </location>
</feature>
<organism evidence="9 10">
    <name type="scientific">Legionella worsleiensis</name>
    <dbReference type="NCBI Taxonomy" id="45076"/>
    <lineage>
        <taxon>Bacteria</taxon>
        <taxon>Pseudomonadati</taxon>
        <taxon>Pseudomonadota</taxon>
        <taxon>Gammaproteobacteria</taxon>
        <taxon>Legionellales</taxon>
        <taxon>Legionellaceae</taxon>
        <taxon>Legionella</taxon>
    </lineage>
</organism>
<dbReference type="GO" id="GO:0015099">
    <property type="term" value="F:nickel cation transmembrane transporter activity"/>
    <property type="evidence" value="ECO:0007669"/>
    <property type="project" value="UniProtKB-UniRule"/>
</dbReference>
<sequence>MHRYLRTMFSDSGDGLRSKIMGIYTVLFLYHILVWLWTFYVFHDHPVLFSTAVLAYTFGLRHAVDADHIAAIDNVTRKLMQEGKKPVAAGLFFSLGHSTVVFVATVGLALTTTAVLQSNITRLQEITSVLFTSVSALFLLFIALINLSLFISVLRVLRQVNREHCGHREEIEQWISRSGSLSTSRFRHFIRLISHSWHMYPLGFLFGLGFDTASEIILLGITATEIVHGLPLWSVLTFPALFTAGMTLIDTSDSMLMVSAYGWAFVKPIRKLYYNATITLISVLVAIFLGTVEVLGLLAPKIKANGGVWNLVKEINSHFDFLGYLIITVFMFSWLISVLLYKHRQRHFAQLKMNA</sequence>
<comment type="subcellular location">
    <subcellularLocation>
        <location evidence="8">Cell membrane</location>
        <topology evidence="8">Multi-pass membrane protein</topology>
    </subcellularLocation>
    <subcellularLocation>
        <location evidence="1">Endomembrane system</location>
        <topology evidence="1">Multi-pass membrane protein</topology>
    </subcellularLocation>
</comment>
<accession>A0A0W1AJG5</accession>
<feature type="transmembrane region" description="Helical" evidence="8">
    <location>
        <begin position="87"/>
        <end position="110"/>
    </location>
</feature>
<evidence type="ECO:0000256" key="3">
    <source>
        <dbReference type="ARBA" id="ARBA00022448"/>
    </source>
</evidence>
<dbReference type="AlphaFoldDB" id="A0A0W1AJG5"/>
<keyword evidence="6 8" id="KW-1133">Transmembrane helix</keyword>
<dbReference type="OrthoDB" id="9776706at2"/>
<dbReference type="InterPro" id="IPR011541">
    <property type="entry name" value="Ni/Co_transpt_high_affinity"/>
</dbReference>
<proteinExistence type="inferred from homology"/>
<keyword evidence="4" id="KW-0533">Nickel</keyword>
<reference evidence="9 10" key="1">
    <citation type="submission" date="2015-11" db="EMBL/GenBank/DDBJ databases">
        <title>Genomic analysis of 38 Legionella species identifies large and diverse effector repertoires.</title>
        <authorList>
            <person name="Burstein D."/>
            <person name="Amaro F."/>
            <person name="Zusman T."/>
            <person name="Lifshitz Z."/>
            <person name="Cohen O."/>
            <person name="Gilbert J.A."/>
            <person name="Pupko T."/>
            <person name="Shuman H.A."/>
            <person name="Segal G."/>
        </authorList>
    </citation>
    <scope>NUCLEOTIDE SEQUENCE [LARGE SCALE GENOMIC DNA]</scope>
    <source>
        <strain evidence="9 10">ATCC 49508</strain>
    </source>
</reference>
<feature type="transmembrane region" description="Helical" evidence="8">
    <location>
        <begin position="130"/>
        <end position="154"/>
    </location>
</feature>
<dbReference type="InterPro" id="IPR004688">
    <property type="entry name" value="Ni/Co_transpt"/>
</dbReference>
<protein>
    <recommendedName>
        <fullName evidence="8">Nickel/cobalt efflux system</fullName>
    </recommendedName>
</protein>
<dbReference type="GO" id="GO:0012505">
    <property type="term" value="C:endomembrane system"/>
    <property type="evidence" value="ECO:0007669"/>
    <property type="project" value="UniProtKB-SubCell"/>
</dbReference>
<evidence type="ECO:0000256" key="7">
    <source>
        <dbReference type="ARBA" id="ARBA00023136"/>
    </source>
</evidence>
<evidence type="ECO:0000256" key="1">
    <source>
        <dbReference type="ARBA" id="ARBA00004127"/>
    </source>
</evidence>
<dbReference type="PATRIC" id="fig|45076.6.peg.586"/>
<comment type="similarity">
    <text evidence="2 8">Belongs to the NiCoT transporter (TC 2.A.52) family.</text>
</comment>
<dbReference type="PANTHER" id="PTHR31611">
    <property type="entry name" value="HIGH-AFFINITY NICKEL TRANSPORT PROTEIN NIC1"/>
    <property type="match status" value="1"/>
</dbReference>
<feature type="transmembrane region" description="Helical" evidence="8">
    <location>
        <begin position="321"/>
        <end position="341"/>
    </location>
</feature>
<name>A0A0W1AJG5_9GAMM</name>
<evidence type="ECO:0000313" key="10">
    <source>
        <dbReference type="Proteomes" id="UP000054662"/>
    </source>
</evidence>
<evidence type="ECO:0000256" key="5">
    <source>
        <dbReference type="ARBA" id="ARBA00022692"/>
    </source>
</evidence>
<dbReference type="GO" id="GO:0005886">
    <property type="term" value="C:plasma membrane"/>
    <property type="evidence" value="ECO:0007669"/>
    <property type="project" value="UniProtKB-SubCell"/>
</dbReference>
<keyword evidence="7 8" id="KW-0472">Membrane</keyword>